<keyword evidence="9" id="KW-0413">Isomerase</keyword>
<evidence type="ECO:0000256" key="6">
    <source>
        <dbReference type="ARBA" id="ARBA00023004"/>
    </source>
</evidence>
<dbReference type="PANTHER" id="PTHR11472:SF34">
    <property type="entry name" value="REGULATOR OF TELOMERE ELONGATION HELICASE 1"/>
    <property type="match status" value="1"/>
</dbReference>
<dbReference type="GO" id="GO:0004386">
    <property type="term" value="F:helicase activity"/>
    <property type="evidence" value="ECO:0007669"/>
    <property type="project" value="UniProtKB-KW"/>
</dbReference>
<organism evidence="12 13">
    <name type="scientific">Pendulispora brunnea</name>
    <dbReference type="NCBI Taxonomy" id="2905690"/>
    <lineage>
        <taxon>Bacteria</taxon>
        <taxon>Pseudomonadati</taxon>
        <taxon>Myxococcota</taxon>
        <taxon>Myxococcia</taxon>
        <taxon>Myxococcales</taxon>
        <taxon>Sorangiineae</taxon>
        <taxon>Pendulisporaceae</taxon>
        <taxon>Pendulispora</taxon>
    </lineage>
</organism>
<accession>A0ABZ2KHD1</accession>
<dbReference type="Gene3D" id="3.40.50.300">
    <property type="entry name" value="P-loop containing nucleotide triphosphate hydrolases"/>
    <property type="match status" value="2"/>
</dbReference>
<comment type="similarity">
    <text evidence="10">Belongs to the helicase family. DinG subfamily.</text>
</comment>
<evidence type="ECO:0000256" key="2">
    <source>
        <dbReference type="ARBA" id="ARBA00022741"/>
    </source>
</evidence>
<keyword evidence="13" id="KW-1185">Reference proteome</keyword>
<evidence type="ECO:0000313" key="13">
    <source>
        <dbReference type="Proteomes" id="UP001379533"/>
    </source>
</evidence>
<dbReference type="InterPro" id="IPR014013">
    <property type="entry name" value="Helic_SF1/SF2_ATP-bd_DinG/Rad3"/>
</dbReference>
<evidence type="ECO:0000259" key="11">
    <source>
        <dbReference type="PROSITE" id="PS51193"/>
    </source>
</evidence>
<evidence type="ECO:0000256" key="9">
    <source>
        <dbReference type="ARBA" id="ARBA00023235"/>
    </source>
</evidence>
<feature type="domain" description="Helicase ATP-binding" evidence="11">
    <location>
        <begin position="10"/>
        <end position="280"/>
    </location>
</feature>
<dbReference type="InterPro" id="IPR006555">
    <property type="entry name" value="ATP-dep_Helicase_C"/>
</dbReference>
<evidence type="ECO:0000256" key="8">
    <source>
        <dbReference type="ARBA" id="ARBA00023125"/>
    </source>
</evidence>
<keyword evidence="7" id="KW-0411">Iron-sulfur</keyword>
<dbReference type="PROSITE" id="PS51193">
    <property type="entry name" value="HELICASE_ATP_BIND_2"/>
    <property type="match status" value="1"/>
</dbReference>
<keyword evidence="5" id="KW-0067">ATP-binding</keyword>
<sequence length="618" mass="69361">MIDQVFGTEGYLARAPGYEPRPGQVTLARAIDEAIRTGKHLVAEGPCGIGKSKAYLVPAIHFAVTAGKRVLVATSSIALQEQLIRKDLPDLARELPWSFDYALLKGRTNYVCLEQRDQATNAGLHEPLMREFVEVARWARSTETGDKTDLPILPQDAVWSRFSMTSDMCPGKERCKQHAECFATIAKGRASQAHVVVTNYHMLVLHLMHERRVLPPFDVVIMDEAHELPDIAREFRGFSVSRNAFFRLAQEAQRRGESALAAKLRDVSSAYFDTLKRFAASPYYKNMLQGEVPIDLEPLRVVVGEFTDRCCKSLLVDYARTSIERVTAAAQQSDENTVYWIDVSEAGHAAYRSKDVYVAEFFRRELWGNTPSVIAVSATLTSEGRFQFVRGELGVPNEARELVVPSPFDIEHNALLVLPEGMPDPRDPAFPDAAAQQIIRVIDACGGRTMCLFTSYESMRAIHERVARHYGGRVRILRQGDMARNVLADEFKRDIDSVLFAVGSFWTGIDVPGPSLTGLVIEKLPFISRSDPVLLRMMEKDRRRAFVDYMVPRSILPWRQGVGRLIRTRRDFGVVVALDPRLTTEAYGARFLSSLPQMLRATSTDAIPFFLRRHGVAA</sequence>
<evidence type="ECO:0000313" key="12">
    <source>
        <dbReference type="EMBL" id="WXA96728.1"/>
    </source>
</evidence>
<gene>
    <name evidence="12" type="ORF">LZC95_07750</name>
</gene>
<dbReference type="InterPro" id="IPR045028">
    <property type="entry name" value="DinG/Rad3-like"/>
</dbReference>
<name>A0ABZ2KHD1_9BACT</name>
<dbReference type="InterPro" id="IPR010614">
    <property type="entry name" value="RAD3-like_helicase_DEAD"/>
</dbReference>
<dbReference type="RefSeq" id="WP_394847346.1">
    <property type="nucleotide sequence ID" value="NZ_CP089982.1"/>
</dbReference>
<dbReference type="InterPro" id="IPR027417">
    <property type="entry name" value="P-loop_NTPase"/>
</dbReference>
<protein>
    <submittedName>
        <fullName evidence="12">ATP-dependent DNA helicase</fullName>
    </submittedName>
</protein>
<evidence type="ECO:0000256" key="1">
    <source>
        <dbReference type="ARBA" id="ARBA00022723"/>
    </source>
</evidence>
<evidence type="ECO:0000256" key="10">
    <source>
        <dbReference type="ARBA" id="ARBA00038058"/>
    </source>
</evidence>
<dbReference type="EMBL" id="CP089982">
    <property type="protein sequence ID" value="WXA96728.1"/>
    <property type="molecule type" value="Genomic_DNA"/>
</dbReference>
<dbReference type="InterPro" id="IPR014001">
    <property type="entry name" value="Helicase_ATP-bd"/>
</dbReference>
<dbReference type="PANTHER" id="PTHR11472">
    <property type="entry name" value="DNA REPAIR DEAD HELICASE RAD3/XP-D SUBFAMILY MEMBER"/>
    <property type="match status" value="1"/>
</dbReference>
<evidence type="ECO:0000256" key="3">
    <source>
        <dbReference type="ARBA" id="ARBA00022801"/>
    </source>
</evidence>
<dbReference type="SUPFAM" id="SSF52540">
    <property type="entry name" value="P-loop containing nucleoside triphosphate hydrolases"/>
    <property type="match status" value="1"/>
</dbReference>
<keyword evidence="6" id="KW-0408">Iron</keyword>
<dbReference type="Proteomes" id="UP001379533">
    <property type="component" value="Chromosome"/>
</dbReference>
<evidence type="ECO:0000256" key="5">
    <source>
        <dbReference type="ARBA" id="ARBA00022840"/>
    </source>
</evidence>
<dbReference type="SMART" id="SM00491">
    <property type="entry name" value="HELICc2"/>
    <property type="match status" value="1"/>
</dbReference>
<keyword evidence="4 12" id="KW-0347">Helicase</keyword>
<dbReference type="Pfam" id="PF06733">
    <property type="entry name" value="DEAD_2"/>
    <property type="match status" value="1"/>
</dbReference>
<keyword evidence="3" id="KW-0378">Hydrolase</keyword>
<reference evidence="12 13" key="1">
    <citation type="submission" date="2021-12" db="EMBL/GenBank/DDBJ databases">
        <title>Discovery of the Pendulisporaceae a myxobacterial family with distinct sporulation behavior and unique specialized metabolism.</title>
        <authorList>
            <person name="Garcia R."/>
            <person name="Popoff A."/>
            <person name="Bader C.D."/>
            <person name="Loehr J."/>
            <person name="Walesch S."/>
            <person name="Walt C."/>
            <person name="Boldt J."/>
            <person name="Bunk B."/>
            <person name="Haeckl F.J.F.P.J."/>
            <person name="Gunesch A.P."/>
            <person name="Birkelbach J."/>
            <person name="Nuebel U."/>
            <person name="Pietschmann T."/>
            <person name="Bach T."/>
            <person name="Mueller R."/>
        </authorList>
    </citation>
    <scope>NUCLEOTIDE SEQUENCE [LARGE SCALE GENOMIC DNA]</scope>
    <source>
        <strain evidence="12 13">MSr12523</strain>
    </source>
</reference>
<evidence type="ECO:0000256" key="4">
    <source>
        <dbReference type="ARBA" id="ARBA00022806"/>
    </source>
</evidence>
<keyword evidence="1" id="KW-0479">Metal-binding</keyword>
<dbReference type="Pfam" id="PF13307">
    <property type="entry name" value="Helicase_C_2"/>
    <property type="match status" value="1"/>
</dbReference>
<keyword evidence="2" id="KW-0547">Nucleotide-binding</keyword>
<keyword evidence="8" id="KW-0238">DNA-binding</keyword>
<dbReference type="SMART" id="SM00487">
    <property type="entry name" value="DEXDc"/>
    <property type="match status" value="1"/>
</dbReference>
<evidence type="ECO:0000256" key="7">
    <source>
        <dbReference type="ARBA" id="ARBA00023014"/>
    </source>
</evidence>
<proteinExistence type="inferred from homology"/>